<dbReference type="InterPro" id="IPR036890">
    <property type="entry name" value="HATPase_C_sf"/>
</dbReference>
<feature type="compositionally biased region" description="Low complexity" evidence="1">
    <location>
        <begin position="57"/>
        <end position="73"/>
    </location>
</feature>
<keyword evidence="2" id="KW-0418">Kinase</keyword>
<reference evidence="2" key="1">
    <citation type="submission" date="2022-10" db="EMBL/GenBank/DDBJ databases">
        <title>Streptomyces beihaiensis sp. nov., a chitin degrading actinobacterium, isolated from shrimp pond soil.</title>
        <authorList>
            <person name="Xie J."/>
            <person name="Shen N."/>
        </authorList>
    </citation>
    <scope>NUCLEOTIDE SEQUENCE</scope>
    <source>
        <strain evidence="2">GXMU-J5</strain>
    </source>
</reference>
<proteinExistence type="predicted"/>
<sequence>AEPSAAAAAGAAAGALQAGGTGLKGLTERLAAAGGSLRAGPAPHGGFTVTAEVPTKTVTPPEIAAAATAPRAR</sequence>
<dbReference type="Proteomes" id="UP001163064">
    <property type="component" value="Unassembled WGS sequence"/>
</dbReference>
<comment type="caution">
    <text evidence="2">The sequence shown here is derived from an EMBL/GenBank/DDBJ whole genome shotgun (WGS) entry which is preliminary data.</text>
</comment>
<keyword evidence="3" id="KW-1185">Reference proteome</keyword>
<name>A0ABT3TSB0_9ACTN</name>
<feature type="region of interest" description="Disordered" evidence="1">
    <location>
        <begin position="36"/>
        <end position="73"/>
    </location>
</feature>
<protein>
    <submittedName>
        <fullName evidence="2">Sensor histidine kinase</fullName>
    </submittedName>
</protein>
<feature type="non-terminal residue" evidence="2">
    <location>
        <position position="1"/>
    </location>
</feature>
<keyword evidence="2" id="KW-0808">Transferase</keyword>
<dbReference type="EMBL" id="JAPHNL010000027">
    <property type="protein sequence ID" value="MCX3058975.1"/>
    <property type="molecule type" value="Genomic_DNA"/>
</dbReference>
<accession>A0ABT3TSB0</accession>
<organism evidence="2 3">
    <name type="scientific">Streptomyces beihaiensis</name>
    <dbReference type="NCBI Taxonomy" id="2984495"/>
    <lineage>
        <taxon>Bacteria</taxon>
        <taxon>Bacillati</taxon>
        <taxon>Actinomycetota</taxon>
        <taxon>Actinomycetes</taxon>
        <taxon>Kitasatosporales</taxon>
        <taxon>Streptomycetaceae</taxon>
        <taxon>Streptomyces</taxon>
    </lineage>
</organism>
<evidence type="ECO:0000313" key="3">
    <source>
        <dbReference type="Proteomes" id="UP001163064"/>
    </source>
</evidence>
<evidence type="ECO:0000313" key="2">
    <source>
        <dbReference type="EMBL" id="MCX3058975.1"/>
    </source>
</evidence>
<gene>
    <name evidence="2" type="ORF">OFY01_04145</name>
</gene>
<dbReference type="Gene3D" id="3.30.565.10">
    <property type="entry name" value="Histidine kinase-like ATPase, C-terminal domain"/>
    <property type="match status" value="1"/>
</dbReference>
<dbReference type="GO" id="GO:0016301">
    <property type="term" value="F:kinase activity"/>
    <property type="evidence" value="ECO:0007669"/>
    <property type="project" value="UniProtKB-KW"/>
</dbReference>
<evidence type="ECO:0000256" key="1">
    <source>
        <dbReference type="SAM" id="MobiDB-lite"/>
    </source>
</evidence>